<dbReference type="Pfam" id="PF01663">
    <property type="entry name" value="Phosphodiest"/>
    <property type="match status" value="1"/>
</dbReference>
<sequence>MRKFFSIMVLICSAASFSGTAYAQSRHVILISIDGFRPAMYLDKNWPTPNLQILMKQGTYVDHNLSVFPAYTHPAHAAMITGSMPARSKITYNQPVNDRSGNWNWYYKQIKVPTIFEALKKAGMTTAAVMWPNTVDGDINWNVSEIWDKDHPSDRATVVRQHARPIGIYEELEQNATGKLDSTSQNDELFTLDENTGRMAAYIFKKYKPNLMALHFACVDGAEHEYGLNADSVRLAVAANDRAIGGILQAIQQSGLKDSTTILITGDHGFSDYHQVMRPNRLIKNVPATFIAAGGSCFLYRYSNTKSTDEASIIKAVTDSLNYLPKDIRSLFRIVDRKELDKMGADSSALLALTAVPGTVFSGSTGAAQTVNHGPGTLIQQLQYEGLIVPSTGGHHGYDPNIPEMWTGFIAAGAGIKKGGHIPEMRVVDISPLIAKLLNIDFKTPDSRFPQDIIIK</sequence>
<proteinExistence type="predicted"/>
<reference evidence="3" key="1">
    <citation type="journal article" date="2019" name="Int. J. Syst. Evol. Microbiol.">
        <title>The Global Catalogue of Microorganisms (GCM) 10K type strain sequencing project: providing services to taxonomists for standard genome sequencing and annotation.</title>
        <authorList>
            <consortium name="The Broad Institute Genomics Platform"/>
            <consortium name="The Broad Institute Genome Sequencing Center for Infectious Disease"/>
            <person name="Wu L."/>
            <person name="Ma J."/>
        </authorList>
    </citation>
    <scope>NUCLEOTIDE SEQUENCE [LARGE SCALE GENOMIC DNA]</scope>
    <source>
        <strain evidence="3">KCTC 22437</strain>
    </source>
</reference>
<accession>A0ABW5YAK1</accession>
<dbReference type="InterPro" id="IPR017850">
    <property type="entry name" value="Alkaline_phosphatase_core_sf"/>
</dbReference>
<dbReference type="InterPro" id="IPR002591">
    <property type="entry name" value="Phosphodiest/P_Trfase"/>
</dbReference>
<keyword evidence="3" id="KW-1185">Reference proteome</keyword>
<dbReference type="Gene3D" id="3.40.720.10">
    <property type="entry name" value="Alkaline Phosphatase, subunit A"/>
    <property type="match status" value="1"/>
</dbReference>
<dbReference type="PANTHER" id="PTHR10151:SF120">
    <property type="entry name" value="BIS(5'-ADENOSYL)-TRIPHOSPHATASE"/>
    <property type="match status" value="1"/>
</dbReference>
<protein>
    <submittedName>
        <fullName evidence="2">Alkaline phosphatase family protein</fullName>
    </submittedName>
</protein>
<dbReference type="SUPFAM" id="SSF53649">
    <property type="entry name" value="Alkaline phosphatase-like"/>
    <property type="match status" value="1"/>
</dbReference>
<keyword evidence="1" id="KW-0732">Signal</keyword>
<dbReference type="RefSeq" id="WP_377183233.1">
    <property type="nucleotide sequence ID" value="NZ_JBHUPD010000001.1"/>
</dbReference>
<dbReference type="CDD" id="cd16018">
    <property type="entry name" value="Enpp"/>
    <property type="match status" value="1"/>
</dbReference>
<organism evidence="2 3">
    <name type="scientific">Mucilaginibacter ximonensis</name>
    <dbReference type="NCBI Taxonomy" id="538021"/>
    <lineage>
        <taxon>Bacteria</taxon>
        <taxon>Pseudomonadati</taxon>
        <taxon>Bacteroidota</taxon>
        <taxon>Sphingobacteriia</taxon>
        <taxon>Sphingobacteriales</taxon>
        <taxon>Sphingobacteriaceae</taxon>
        <taxon>Mucilaginibacter</taxon>
    </lineage>
</organism>
<dbReference type="PANTHER" id="PTHR10151">
    <property type="entry name" value="ECTONUCLEOTIDE PYROPHOSPHATASE/PHOSPHODIESTERASE"/>
    <property type="match status" value="1"/>
</dbReference>
<name>A0ABW5YAK1_9SPHI</name>
<comment type="caution">
    <text evidence="2">The sequence shown here is derived from an EMBL/GenBank/DDBJ whole genome shotgun (WGS) entry which is preliminary data.</text>
</comment>
<dbReference type="EMBL" id="JBHUPD010000001">
    <property type="protein sequence ID" value="MFD2872000.1"/>
    <property type="molecule type" value="Genomic_DNA"/>
</dbReference>
<feature type="chain" id="PRO_5046205127" evidence="1">
    <location>
        <begin position="24"/>
        <end position="456"/>
    </location>
</feature>
<evidence type="ECO:0000313" key="2">
    <source>
        <dbReference type="EMBL" id="MFD2872000.1"/>
    </source>
</evidence>
<evidence type="ECO:0000256" key="1">
    <source>
        <dbReference type="SAM" id="SignalP"/>
    </source>
</evidence>
<feature type="signal peptide" evidence="1">
    <location>
        <begin position="1"/>
        <end position="23"/>
    </location>
</feature>
<dbReference type="Proteomes" id="UP001597557">
    <property type="component" value="Unassembled WGS sequence"/>
</dbReference>
<gene>
    <name evidence="2" type="ORF">ACFS5N_05940</name>
</gene>
<evidence type="ECO:0000313" key="3">
    <source>
        <dbReference type="Proteomes" id="UP001597557"/>
    </source>
</evidence>